<gene>
    <name evidence="3" type="ORF">MNB_SV-12-506</name>
</gene>
<organism evidence="3">
    <name type="scientific">hydrothermal vent metagenome</name>
    <dbReference type="NCBI Taxonomy" id="652676"/>
    <lineage>
        <taxon>unclassified sequences</taxon>
        <taxon>metagenomes</taxon>
        <taxon>ecological metagenomes</taxon>
    </lineage>
</organism>
<dbReference type="InterPro" id="IPR014730">
    <property type="entry name" value="ETF_a/b_N"/>
</dbReference>
<dbReference type="InterPro" id="IPR033948">
    <property type="entry name" value="ETF_beta_N"/>
</dbReference>
<dbReference type="SUPFAM" id="SSF52402">
    <property type="entry name" value="Adenine nucleotide alpha hydrolases-like"/>
    <property type="match status" value="2"/>
</dbReference>
<accession>A0A1W1CNF5</accession>
<dbReference type="InterPro" id="IPR001308">
    <property type="entry name" value="ETF_a/FixB"/>
</dbReference>
<dbReference type="SUPFAM" id="SSF52467">
    <property type="entry name" value="DHS-like NAD/FAD-binding domain"/>
    <property type="match status" value="1"/>
</dbReference>
<dbReference type="GO" id="GO:0050660">
    <property type="term" value="F:flavin adenine dinucleotide binding"/>
    <property type="evidence" value="ECO:0007669"/>
    <property type="project" value="InterPro"/>
</dbReference>
<dbReference type="Gene3D" id="3.40.50.1220">
    <property type="entry name" value="TPP-binding domain"/>
    <property type="match status" value="1"/>
</dbReference>
<dbReference type="PANTHER" id="PTHR43153:SF1">
    <property type="entry name" value="ELECTRON TRANSFER FLAVOPROTEIN SUBUNIT ALPHA, MITOCHONDRIAL"/>
    <property type="match status" value="1"/>
</dbReference>
<dbReference type="CDD" id="cd01714">
    <property type="entry name" value="ETF_beta"/>
    <property type="match status" value="1"/>
</dbReference>
<dbReference type="SMART" id="SM00893">
    <property type="entry name" value="ETF"/>
    <property type="match status" value="2"/>
</dbReference>
<dbReference type="InterPro" id="IPR014729">
    <property type="entry name" value="Rossmann-like_a/b/a_fold"/>
</dbReference>
<dbReference type="Gene3D" id="3.40.50.620">
    <property type="entry name" value="HUPs"/>
    <property type="match status" value="2"/>
</dbReference>
<dbReference type="Pfam" id="PF00766">
    <property type="entry name" value="ETF_alpha"/>
    <property type="match status" value="1"/>
</dbReference>
<evidence type="ECO:0000313" key="3">
    <source>
        <dbReference type="EMBL" id="SFV67304.1"/>
    </source>
</evidence>
<dbReference type="CDD" id="cd01715">
    <property type="entry name" value="ETF_alpha"/>
    <property type="match status" value="1"/>
</dbReference>
<feature type="domain" description="Electron transfer flavoprotein alpha/beta-subunit N-terminal" evidence="2">
    <location>
        <begin position="21"/>
        <end position="218"/>
    </location>
</feature>
<dbReference type="GO" id="GO:0009055">
    <property type="term" value="F:electron transfer activity"/>
    <property type="evidence" value="ECO:0007669"/>
    <property type="project" value="InterPro"/>
</dbReference>
<dbReference type="InterPro" id="IPR014731">
    <property type="entry name" value="ETF_asu_C"/>
</dbReference>
<dbReference type="InterPro" id="IPR033947">
    <property type="entry name" value="ETF_alpha_N"/>
</dbReference>
<proteinExistence type="inferred from homology"/>
<dbReference type="InterPro" id="IPR029035">
    <property type="entry name" value="DHS-like_NAD/FAD-binding_dom"/>
</dbReference>
<reference evidence="3" key="1">
    <citation type="submission" date="2016-10" db="EMBL/GenBank/DDBJ databases">
        <authorList>
            <person name="de Groot N.N."/>
        </authorList>
    </citation>
    <scope>NUCLEOTIDE SEQUENCE</scope>
</reference>
<evidence type="ECO:0000259" key="2">
    <source>
        <dbReference type="SMART" id="SM00893"/>
    </source>
</evidence>
<dbReference type="GO" id="GO:0033539">
    <property type="term" value="P:fatty acid beta-oxidation using acyl-CoA dehydrogenase"/>
    <property type="evidence" value="ECO:0007669"/>
    <property type="project" value="TreeGrafter"/>
</dbReference>
<protein>
    <submittedName>
        <fullName evidence="3">Electron transfer flavoprotein, alpha subunit</fullName>
    </submittedName>
</protein>
<dbReference type="Pfam" id="PF01012">
    <property type="entry name" value="ETF"/>
    <property type="match status" value="2"/>
</dbReference>
<dbReference type="PANTHER" id="PTHR43153">
    <property type="entry name" value="ELECTRON TRANSFER FLAVOPROTEIN ALPHA"/>
    <property type="match status" value="1"/>
</dbReference>
<evidence type="ECO:0000256" key="1">
    <source>
        <dbReference type="ARBA" id="ARBA00005817"/>
    </source>
</evidence>
<comment type="similarity">
    <text evidence="1">Belongs to the ETF alpha-subunit/FixB family.</text>
</comment>
<sequence length="652" mass="70357">MTIISLMKQVPLPSEMRMGDDGLMDRTKAKSIINIDCQYGLEAGLQIKSEYPEAKLIVCSMGPPSFNESLEKALAMGYDEAYLLSDRRLGGSDTYATGLAISHMLKHLGFGKGKDEDFIIVAGRQTSDGDTAHVPSQVAEFMGIPQGTFIETAEFVDGRVHAKRIIEGGYQMMSLPVPCAMSFTPTGIDPRRPTLSGAIRARKAEITMFNIDDVNLGTELIGLGTPGENGSPTIVSKVATIKSERAPAKVAEGHNEVELVDSFLSLMKEGKNRLEVKAKKAKKAKKANDSIERVDFRKGASGILTWAEVVKGEISRPSLELLTPARDLANSLDEGTTLTTLLIGKDVADLAKELIAHGADEVIVVDDERLEEYRILPFSEIFAQVIKERNPEIALFAATTAGRELAPRIGVKAGSGVTADCTQLIIGEHKHRNRETKEQVIYAPILESRRPTYGESKLATIIGFVCPQISTARAGTFEVPTRDDSREGKISSFTPTLDESEFVSEIIETVIGEGGMQGLFEADIIVAGGRGTASDGMQMVKDLAQALKDQGVNAEWAASRVMVDEGVSEYARQIGQTGKTVRPKVYVAIGISGAVQHIAGMKESDTIVAINNNAKETIFSNADFAIVGDYADVVPVLIEKVKAGFTFGLEVK</sequence>
<dbReference type="AlphaFoldDB" id="A0A1W1CNF5"/>
<name>A0A1W1CNF5_9ZZZZ</name>
<dbReference type="EMBL" id="FPHE01000161">
    <property type="protein sequence ID" value="SFV67304.1"/>
    <property type="molecule type" value="Genomic_DNA"/>
</dbReference>
<feature type="domain" description="Electron transfer flavoprotein alpha/beta-subunit N-terminal" evidence="2">
    <location>
        <begin position="303"/>
        <end position="506"/>
    </location>
</feature>